<keyword evidence="2" id="KW-0812">Transmembrane</keyword>
<keyword evidence="2" id="KW-1133">Transmembrane helix</keyword>
<evidence type="ECO:0000256" key="2">
    <source>
        <dbReference type="SAM" id="Phobius"/>
    </source>
</evidence>
<feature type="compositionally biased region" description="Basic and acidic residues" evidence="1">
    <location>
        <begin position="337"/>
        <end position="346"/>
    </location>
</feature>
<dbReference type="STRING" id="47427.A0A2H3D7K1"/>
<evidence type="ECO:0000313" key="3">
    <source>
        <dbReference type="EMBL" id="PBK89744.1"/>
    </source>
</evidence>
<gene>
    <name evidence="3" type="ORF">ARMGADRAFT_1083206</name>
</gene>
<dbReference type="OMA" id="PEARTHH"/>
<feature type="compositionally biased region" description="Low complexity" evidence="1">
    <location>
        <begin position="415"/>
        <end position="424"/>
    </location>
</feature>
<dbReference type="EMBL" id="KZ293667">
    <property type="protein sequence ID" value="PBK89744.1"/>
    <property type="molecule type" value="Genomic_DNA"/>
</dbReference>
<feature type="compositionally biased region" description="Polar residues" evidence="1">
    <location>
        <begin position="297"/>
        <end position="313"/>
    </location>
</feature>
<feature type="region of interest" description="Disordered" evidence="1">
    <location>
        <begin position="159"/>
        <end position="195"/>
    </location>
</feature>
<reference evidence="4" key="1">
    <citation type="journal article" date="2017" name="Nat. Ecol. Evol.">
        <title>Genome expansion and lineage-specific genetic innovations in the forest pathogenic fungi Armillaria.</title>
        <authorList>
            <person name="Sipos G."/>
            <person name="Prasanna A.N."/>
            <person name="Walter M.C."/>
            <person name="O'Connor E."/>
            <person name="Balint B."/>
            <person name="Krizsan K."/>
            <person name="Kiss B."/>
            <person name="Hess J."/>
            <person name="Varga T."/>
            <person name="Slot J."/>
            <person name="Riley R."/>
            <person name="Boka B."/>
            <person name="Rigling D."/>
            <person name="Barry K."/>
            <person name="Lee J."/>
            <person name="Mihaltcheva S."/>
            <person name="LaButti K."/>
            <person name="Lipzen A."/>
            <person name="Waldron R."/>
            <person name="Moloney N.M."/>
            <person name="Sperisen C."/>
            <person name="Kredics L."/>
            <person name="Vagvoelgyi C."/>
            <person name="Patrignani A."/>
            <person name="Fitzpatrick D."/>
            <person name="Nagy I."/>
            <person name="Doyle S."/>
            <person name="Anderson J.B."/>
            <person name="Grigoriev I.V."/>
            <person name="Gueldener U."/>
            <person name="Muensterkoetter M."/>
            <person name="Nagy L.G."/>
        </authorList>
    </citation>
    <scope>NUCLEOTIDE SEQUENCE [LARGE SCALE GENOMIC DNA]</scope>
    <source>
        <strain evidence="4">Ar21-2</strain>
    </source>
</reference>
<evidence type="ECO:0008006" key="5">
    <source>
        <dbReference type="Google" id="ProtNLM"/>
    </source>
</evidence>
<dbReference type="InParanoid" id="A0A2H3D7K1"/>
<evidence type="ECO:0000256" key="1">
    <source>
        <dbReference type="SAM" id="MobiDB-lite"/>
    </source>
</evidence>
<protein>
    <recommendedName>
        <fullName evidence="5">Retrotransposon gag domain-containing protein</fullName>
    </recommendedName>
</protein>
<feature type="region of interest" description="Disordered" evidence="1">
    <location>
        <begin position="233"/>
        <end position="362"/>
    </location>
</feature>
<keyword evidence="2" id="KW-0472">Membrane</keyword>
<feature type="region of interest" description="Disordered" evidence="1">
    <location>
        <begin position="380"/>
        <end position="437"/>
    </location>
</feature>
<dbReference type="OrthoDB" id="3068543at2759"/>
<feature type="transmembrane region" description="Helical" evidence="2">
    <location>
        <begin position="12"/>
        <end position="37"/>
    </location>
</feature>
<organism evidence="3 4">
    <name type="scientific">Armillaria gallica</name>
    <name type="common">Bulbous honey fungus</name>
    <name type="synonym">Armillaria bulbosa</name>
    <dbReference type="NCBI Taxonomy" id="47427"/>
    <lineage>
        <taxon>Eukaryota</taxon>
        <taxon>Fungi</taxon>
        <taxon>Dikarya</taxon>
        <taxon>Basidiomycota</taxon>
        <taxon>Agaricomycotina</taxon>
        <taxon>Agaricomycetes</taxon>
        <taxon>Agaricomycetidae</taxon>
        <taxon>Agaricales</taxon>
        <taxon>Marasmiineae</taxon>
        <taxon>Physalacriaceae</taxon>
        <taxon>Armillaria</taxon>
    </lineage>
</organism>
<dbReference type="Proteomes" id="UP000217790">
    <property type="component" value="Unassembled WGS sequence"/>
</dbReference>
<dbReference type="AlphaFoldDB" id="A0A2H3D7K1"/>
<proteinExistence type="predicted"/>
<name>A0A2H3D7K1_ARMGA</name>
<sequence length="706" mass="78195">MPAIGTTTTRRITIVVLAAFFSAAAILFLIVLCLIAYDTAGIEEAEEDARAALPFHYIPQHHLIPEPSLTLLPEARTHHRPLHPIPSAAATAPHMNPTPPPTPTEEDVVLFDNLAILLTELLLCITALGIALAAITTTVTASLLTLNPDQDWLARALQNMNQPPPPRCPQRATTAPPTAIHSAGRRGEHQDPDYPTIGRWIGEAIQPLLDIQWDQPVKLPFHDLHPDFELPDAPLELNPVPSYEVRDPHELPRAPAPSPSPSAPGYQRIPTPTPTPMSLEPLSDDDEFLTPRPSLILSPTHTQIGQTTTLSTQEGRTTSGPSSRRSTESSSAPTEVPRGKSDDRTSSSDSSGPILKNPESTWTSTLLSRVAIHSWESKLPPAWQPGSTPTRPDSFTHPALGIEFPTHDQGPPAPRSSSRPTSAPWQYSTKNGHENRGFRLDEETFGAALRDAAHDWETYHGKGTSVLIAGADRDKQMGEGSGQPGPANPEELAQHYATALLQIAQMRTTENDLRDQLTTAQNVNRGRPPGRQLDLDRYSVARPPTWQGPPNAGLTGTWNAAEPPAAAGVKPILMEKPRKFAGKHDDIEQFVGDCITYFEVFRQYFMDVPSRTIVLLTSLLEGDTEDWWVHKRPDYWHVPRWNDADFDQGPRYRYPNWATFIREFHEEFRDAAVEETHERKMGEIKMAGKTATKFFREIEREAKLAN</sequence>
<keyword evidence="4" id="KW-1185">Reference proteome</keyword>
<feature type="compositionally biased region" description="Low complexity" evidence="1">
    <location>
        <begin position="314"/>
        <end position="335"/>
    </location>
</feature>
<evidence type="ECO:0000313" key="4">
    <source>
        <dbReference type="Proteomes" id="UP000217790"/>
    </source>
</evidence>
<accession>A0A2H3D7K1</accession>